<feature type="transmembrane region" description="Helical" evidence="1">
    <location>
        <begin position="89"/>
        <end position="106"/>
    </location>
</feature>
<keyword evidence="1" id="KW-0812">Transmembrane</keyword>
<dbReference type="AlphaFoldDB" id="A0A4P8XLZ1"/>
<protein>
    <submittedName>
        <fullName evidence="2">TraX family protein</fullName>
    </submittedName>
</protein>
<reference evidence="2 3" key="1">
    <citation type="submission" date="2019-05" db="EMBL/GenBank/DDBJ databases">
        <authorList>
            <person name="Chen C."/>
        </authorList>
    </citation>
    <scope>NUCLEOTIDE SEQUENCE [LARGE SCALE GENOMIC DNA]</scope>
    <source>
        <strain evidence="2 3">HB172198</strain>
    </source>
</reference>
<evidence type="ECO:0000313" key="2">
    <source>
        <dbReference type="EMBL" id="QCT03335.1"/>
    </source>
</evidence>
<proteinExistence type="predicted"/>
<keyword evidence="3" id="KW-1185">Reference proteome</keyword>
<dbReference type="RefSeq" id="WP_325053155.1">
    <property type="nucleotide sequence ID" value="NZ_CP040396.1"/>
</dbReference>
<feature type="transmembrane region" description="Helical" evidence="1">
    <location>
        <begin position="135"/>
        <end position="153"/>
    </location>
</feature>
<evidence type="ECO:0000313" key="3">
    <source>
        <dbReference type="Proteomes" id="UP000300879"/>
    </source>
</evidence>
<dbReference type="Pfam" id="PF05857">
    <property type="entry name" value="TraX"/>
    <property type="match status" value="1"/>
</dbReference>
<dbReference type="Proteomes" id="UP000300879">
    <property type="component" value="Chromosome"/>
</dbReference>
<accession>A0A4P8XLZ1</accession>
<gene>
    <name evidence="2" type="ORF">E6C60_2623</name>
</gene>
<keyword evidence="1" id="KW-1133">Transmembrane helix</keyword>
<sequence>MVSNPLLTCLAAGWFPLHNVEIRNNAWKLRGTEGMMMQWLAMLTMLVDHVGLVFYPGEEIWRMIGRIAFPLYVYALVLGYGRTSSKRRYFIRLGVIALVSQIPYQLSLNPEGLNVVVTLLAGGLVLYVMEKVDPAASILIAVIAAVLMEALNFDYGSYGLLLILIFRYAEGQMLAAWHLLLNVVFWYLYGWEIQMWSVLPTFLIVYGPAVWKEIEKVRVPSWVWRSFYPVHMIILAIVQRL</sequence>
<evidence type="ECO:0000256" key="1">
    <source>
        <dbReference type="SAM" id="Phobius"/>
    </source>
</evidence>
<feature type="transmembrane region" description="Helical" evidence="1">
    <location>
        <begin position="113"/>
        <end position="129"/>
    </location>
</feature>
<dbReference type="EMBL" id="CP040396">
    <property type="protein sequence ID" value="QCT03335.1"/>
    <property type="molecule type" value="Genomic_DNA"/>
</dbReference>
<keyword evidence="1" id="KW-0472">Membrane</keyword>
<dbReference type="KEGG" id="palo:E6C60_2623"/>
<name>A0A4P8XLZ1_9BACL</name>
<dbReference type="InterPro" id="IPR008875">
    <property type="entry name" value="TraX"/>
</dbReference>
<organism evidence="2 3">
    <name type="scientific">Paenibacillus algicola</name>
    <dbReference type="NCBI Taxonomy" id="2565926"/>
    <lineage>
        <taxon>Bacteria</taxon>
        <taxon>Bacillati</taxon>
        <taxon>Bacillota</taxon>
        <taxon>Bacilli</taxon>
        <taxon>Bacillales</taxon>
        <taxon>Paenibacillaceae</taxon>
        <taxon>Paenibacillus</taxon>
    </lineage>
</organism>
<feature type="transmembrane region" description="Helical" evidence="1">
    <location>
        <begin position="160"/>
        <end position="187"/>
    </location>
</feature>
<feature type="transmembrane region" description="Helical" evidence="1">
    <location>
        <begin position="35"/>
        <end position="55"/>
    </location>
</feature>